<protein>
    <recommendedName>
        <fullName evidence="4">Zinc-binding dehydrogenase</fullName>
    </recommendedName>
</protein>
<feature type="region of interest" description="Disordered" evidence="1">
    <location>
        <begin position="1"/>
        <end position="50"/>
    </location>
</feature>
<dbReference type="EMBL" id="CP045702">
    <property type="protein sequence ID" value="QNE78828.1"/>
    <property type="molecule type" value="Genomic_DNA"/>
</dbReference>
<organism evidence="2 3">
    <name type="scientific">Streptomyces finlayi</name>
    <dbReference type="NCBI Taxonomy" id="67296"/>
    <lineage>
        <taxon>Bacteria</taxon>
        <taxon>Bacillati</taxon>
        <taxon>Actinomycetota</taxon>
        <taxon>Actinomycetes</taxon>
        <taxon>Kitasatosporales</taxon>
        <taxon>Streptomycetaceae</taxon>
        <taxon>Streptomyces</taxon>
    </lineage>
</organism>
<dbReference type="Proteomes" id="UP000515307">
    <property type="component" value="Chromosome"/>
</dbReference>
<evidence type="ECO:0000256" key="1">
    <source>
        <dbReference type="SAM" id="MobiDB-lite"/>
    </source>
</evidence>
<name>A0A7G7BU13_9ACTN</name>
<sequence length="91" mass="9713">MPGPGSSRRSYRPTHPPPGARTGTARPPGTEPRERAVPYRTSGPGPPGRRSCHVLARDLCPGSFSIDEAPLAYERLHAGRINGRAVILPHG</sequence>
<evidence type="ECO:0000313" key="3">
    <source>
        <dbReference type="Proteomes" id="UP000515307"/>
    </source>
</evidence>
<gene>
    <name evidence="2" type="ORF">F0344_33285</name>
</gene>
<reference evidence="3" key="1">
    <citation type="submission" date="2019-10" db="EMBL/GenBank/DDBJ databases">
        <title>Antimicrobial potential of Antarctic Bacteria.</title>
        <authorList>
            <person name="Benaud N."/>
            <person name="Edwards R.J."/>
            <person name="Ferrari B.C."/>
        </authorList>
    </citation>
    <scope>NUCLEOTIDE SEQUENCE [LARGE SCALE GENOMIC DNA]</scope>
    <source>
        <strain evidence="3">NBSH44</strain>
    </source>
</reference>
<dbReference type="AlphaFoldDB" id="A0A7G7BU13"/>
<keyword evidence="3" id="KW-1185">Reference proteome</keyword>
<dbReference type="KEGG" id="sfiy:F0344_33285"/>
<proteinExistence type="predicted"/>
<evidence type="ECO:0008006" key="4">
    <source>
        <dbReference type="Google" id="ProtNLM"/>
    </source>
</evidence>
<accession>A0A7G7BU13</accession>
<evidence type="ECO:0000313" key="2">
    <source>
        <dbReference type="EMBL" id="QNE78828.1"/>
    </source>
</evidence>